<dbReference type="HAMAP" id="MF_00017">
    <property type="entry name" value="RecR"/>
    <property type="match status" value="1"/>
</dbReference>
<reference evidence="9 10" key="1">
    <citation type="journal article" date="2016" name="Nat. Commun.">
        <title>Thousands of microbial genomes shed light on interconnected biogeochemical processes in an aquifer system.</title>
        <authorList>
            <person name="Anantharaman K."/>
            <person name="Brown C.T."/>
            <person name="Hug L.A."/>
            <person name="Sharon I."/>
            <person name="Castelle C.J."/>
            <person name="Probst A.J."/>
            <person name="Thomas B.C."/>
            <person name="Singh A."/>
            <person name="Wilkins M.J."/>
            <person name="Karaoz U."/>
            <person name="Brodie E.L."/>
            <person name="Williams K.H."/>
            <person name="Hubbard S.S."/>
            <person name="Banfield J.F."/>
        </authorList>
    </citation>
    <scope>NUCLEOTIDE SEQUENCE [LARGE SCALE GENOMIC DNA]</scope>
</reference>
<proteinExistence type="inferred from homology"/>
<dbReference type="InterPro" id="IPR006171">
    <property type="entry name" value="TOPRIM_dom"/>
</dbReference>
<comment type="caution">
    <text evidence="7">Lacks conserved residue(s) required for the propagation of feature annotation.</text>
</comment>
<keyword evidence="6 7" id="KW-0234">DNA repair</keyword>
<keyword evidence="5 7" id="KW-0233">DNA recombination</keyword>
<gene>
    <name evidence="7" type="primary">recR</name>
    <name evidence="9" type="ORF">A3H63_00895</name>
</gene>
<evidence type="ECO:0000256" key="5">
    <source>
        <dbReference type="ARBA" id="ARBA00023172"/>
    </source>
</evidence>
<evidence type="ECO:0000256" key="7">
    <source>
        <dbReference type="HAMAP-Rule" id="MF_00017"/>
    </source>
</evidence>
<dbReference type="Proteomes" id="UP000176284">
    <property type="component" value="Unassembled WGS sequence"/>
</dbReference>
<keyword evidence="4 7" id="KW-0862">Zinc</keyword>
<keyword evidence="1 7" id="KW-0479">Metal-binding</keyword>
<dbReference type="Gene3D" id="1.10.8.420">
    <property type="entry name" value="RecR Domain 1"/>
    <property type="match status" value="1"/>
</dbReference>
<dbReference type="GO" id="GO:0003677">
    <property type="term" value="F:DNA binding"/>
    <property type="evidence" value="ECO:0007669"/>
    <property type="project" value="UniProtKB-UniRule"/>
</dbReference>
<dbReference type="SUPFAM" id="SSF111304">
    <property type="entry name" value="Recombination protein RecR"/>
    <property type="match status" value="1"/>
</dbReference>
<dbReference type="GO" id="GO:0006310">
    <property type="term" value="P:DNA recombination"/>
    <property type="evidence" value="ECO:0007669"/>
    <property type="project" value="UniProtKB-UniRule"/>
</dbReference>
<organism evidence="9 10">
    <name type="scientific">Candidatus Harrisonbacteria bacterium RIFCSPLOWO2_02_FULL_45_10c</name>
    <dbReference type="NCBI Taxonomy" id="1798410"/>
    <lineage>
        <taxon>Bacteria</taxon>
        <taxon>Candidatus Harrisoniibacteriota</taxon>
    </lineage>
</organism>
<dbReference type="EMBL" id="MHJM01000017">
    <property type="protein sequence ID" value="OGY67792.1"/>
    <property type="molecule type" value="Genomic_DNA"/>
</dbReference>
<dbReference type="Pfam" id="PF21175">
    <property type="entry name" value="RecR_C"/>
    <property type="match status" value="1"/>
</dbReference>
<comment type="similarity">
    <text evidence="7">Belongs to the RecR family.</text>
</comment>
<dbReference type="Gene3D" id="3.40.1360.10">
    <property type="match status" value="1"/>
</dbReference>
<dbReference type="GO" id="GO:0006281">
    <property type="term" value="P:DNA repair"/>
    <property type="evidence" value="ECO:0007669"/>
    <property type="project" value="UniProtKB-UniRule"/>
</dbReference>
<sequence length="203" mass="22446">MLPEPIKKFVAVFSRLPSIGPRQATRLAFLIASFGKTKIKEIADAVNSLDSLTTCARCFRTFTPSAGAGRSLCSICSDPTREASLIAIIEKETDLLSLEKTKQFHGWYLVLGDLRKTGELEPEQKLRLQSLKKFIEKSLGGKAEEIIFAINPTVYGDINSAFLKKELVDYAKKITRLGRGIPTGGEIEFADENTLGQALEHRN</sequence>
<protein>
    <recommendedName>
        <fullName evidence="7">Recombination protein RecR</fullName>
    </recommendedName>
</protein>
<evidence type="ECO:0000256" key="3">
    <source>
        <dbReference type="ARBA" id="ARBA00022771"/>
    </source>
</evidence>
<name>A0A1G1ZTB3_9BACT</name>
<dbReference type="PROSITE" id="PS50880">
    <property type="entry name" value="TOPRIM"/>
    <property type="match status" value="1"/>
</dbReference>
<dbReference type="PANTHER" id="PTHR30446">
    <property type="entry name" value="RECOMBINATION PROTEIN RECR"/>
    <property type="match status" value="1"/>
</dbReference>
<comment type="function">
    <text evidence="7">May play a role in DNA repair. It seems to be involved in an RecBC-independent recombinational process of DNA repair. It may act with RecF and RecO.</text>
</comment>
<keyword evidence="3 7" id="KW-0863">Zinc-finger</keyword>
<dbReference type="InterPro" id="IPR000093">
    <property type="entry name" value="DNA_Rcmb_RecR"/>
</dbReference>
<dbReference type="PANTHER" id="PTHR30446:SF0">
    <property type="entry name" value="RECOMBINATION PROTEIN RECR"/>
    <property type="match status" value="1"/>
</dbReference>
<dbReference type="GO" id="GO:0008270">
    <property type="term" value="F:zinc ion binding"/>
    <property type="evidence" value="ECO:0007669"/>
    <property type="project" value="UniProtKB-KW"/>
</dbReference>
<evidence type="ECO:0000313" key="9">
    <source>
        <dbReference type="EMBL" id="OGY67792.1"/>
    </source>
</evidence>
<dbReference type="AlphaFoldDB" id="A0A1G1ZTB3"/>
<comment type="caution">
    <text evidence="9">The sequence shown here is derived from an EMBL/GenBank/DDBJ whole genome shotgun (WGS) entry which is preliminary data.</text>
</comment>
<evidence type="ECO:0000256" key="2">
    <source>
        <dbReference type="ARBA" id="ARBA00022763"/>
    </source>
</evidence>
<accession>A0A1G1ZTB3</accession>
<evidence type="ECO:0000313" key="10">
    <source>
        <dbReference type="Proteomes" id="UP000176284"/>
    </source>
</evidence>
<dbReference type="Pfam" id="PF13662">
    <property type="entry name" value="Toprim_4"/>
    <property type="match status" value="1"/>
</dbReference>
<evidence type="ECO:0000259" key="8">
    <source>
        <dbReference type="PROSITE" id="PS50880"/>
    </source>
</evidence>
<dbReference type="STRING" id="1798410.A3H63_00895"/>
<keyword evidence="2 7" id="KW-0227">DNA damage</keyword>
<feature type="domain" description="Toprim" evidence="8">
    <location>
        <begin position="84"/>
        <end position="182"/>
    </location>
</feature>
<evidence type="ECO:0000256" key="6">
    <source>
        <dbReference type="ARBA" id="ARBA00023204"/>
    </source>
</evidence>
<evidence type="ECO:0000256" key="1">
    <source>
        <dbReference type="ARBA" id="ARBA00022723"/>
    </source>
</evidence>
<evidence type="ECO:0000256" key="4">
    <source>
        <dbReference type="ARBA" id="ARBA00022833"/>
    </source>
</evidence>
<dbReference type="InterPro" id="IPR023627">
    <property type="entry name" value="Rcmb_RecR"/>
</dbReference>